<dbReference type="EMBL" id="PSRQ01000046">
    <property type="protein sequence ID" value="PWU23092.1"/>
    <property type="molecule type" value="Genomic_DNA"/>
</dbReference>
<name>A0A317JS99_9BACT</name>
<accession>A0A317JS99</accession>
<proteinExistence type="predicted"/>
<comment type="caution">
    <text evidence="1">The sequence shown here is derived from an EMBL/GenBank/DDBJ whole genome shotgun (WGS) entry which is preliminary data.</text>
</comment>
<protein>
    <submittedName>
        <fullName evidence="1">Uncharacterized protein</fullName>
    </submittedName>
</protein>
<reference evidence="1 2" key="1">
    <citation type="submission" date="2018-02" db="EMBL/GenBank/DDBJ databases">
        <title>Genomic Reconstructions from Amazon Rainforest and Pasture Soil Reveal Novel Insights into the Physiology of Candidate Phyla in Tropical Sites.</title>
        <authorList>
            <person name="Kroeger M.E."/>
            <person name="Delmont T."/>
            <person name="Eren A.M."/>
            <person name="Guo J."/>
            <person name="Meyer K.M."/>
            <person name="Khan K."/>
            <person name="Rodrigues J.L.M."/>
            <person name="Bohannan B.J.M."/>
            <person name="Tringe S."/>
            <person name="Borges C.D."/>
            <person name="Tiedje J."/>
            <person name="Tsai S.M."/>
            <person name="Nusslein K."/>
        </authorList>
    </citation>
    <scope>NUCLEOTIDE SEQUENCE [LARGE SCALE GENOMIC DNA]</scope>
    <source>
        <strain evidence="1">Amazon FNV 2010 28 9</strain>
    </source>
</reference>
<gene>
    <name evidence="1" type="ORF">C5B42_04170</name>
</gene>
<organism evidence="1 2">
    <name type="scientific">Candidatus Cerribacteria bacterium 'Amazon FNV 2010 28 9'</name>
    <dbReference type="NCBI Taxonomy" id="2081795"/>
    <lineage>
        <taxon>Bacteria</taxon>
        <taxon>Candidatus Cerribacteria</taxon>
    </lineage>
</organism>
<evidence type="ECO:0000313" key="1">
    <source>
        <dbReference type="EMBL" id="PWU23092.1"/>
    </source>
</evidence>
<sequence>MVMCSCEIYAFERNKSITRVKQSILLCKRRIFSDQTIKSNRRTRGSAYISKSKIQISKSWALILGIFL</sequence>
<evidence type="ECO:0000313" key="2">
    <source>
        <dbReference type="Proteomes" id="UP000246104"/>
    </source>
</evidence>
<dbReference type="AlphaFoldDB" id="A0A317JS99"/>
<dbReference type="Proteomes" id="UP000246104">
    <property type="component" value="Unassembled WGS sequence"/>
</dbReference>